<name>A0A1G1KR14_9BACT</name>
<keyword evidence="1" id="KW-0812">Transmembrane</keyword>
<proteinExistence type="predicted"/>
<keyword evidence="1" id="KW-1133">Transmembrane helix</keyword>
<evidence type="ECO:0000313" key="3">
    <source>
        <dbReference type="Proteomes" id="UP000178187"/>
    </source>
</evidence>
<organism evidence="2 3">
    <name type="scientific">Candidatus Danuiimicrobium aquiferis</name>
    <dbReference type="NCBI Taxonomy" id="1801832"/>
    <lineage>
        <taxon>Bacteria</taxon>
        <taxon>Pseudomonadati</taxon>
        <taxon>Candidatus Omnitrophota</taxon>
        <taxon>Candidatus Danuiimicrobium</taxon>
    </lineage>
</organism>
<dbReference type="InterPro" id="IPR012902">
    <property type="entry name" value="N_methyl_site"/>
</dbReference>
<protein>
    <recommendedName>
        <fullName evidence="4">Type II secretion system protein GspG C-terminal domain-containing protein</fullName>
    </recommendedName>
</protein>
<dbReference type="Proteomes" id="UP000178187">
    <property type="component" value="Unassembled WGS sequence"/>
</dbReference>
<dbReference type="InterPro" id="IPR045584">
    <property type="entry name" value="Pilin-like"/>
</dbReference>
<dbReference type="AlphaFoldDB" id="A0A1G1KR14"/>
<feature type="transmembrane region" description="Helical" evidence="1">
    <location>
        <begin position="12"/>
        <end position="37"/>
    </location>
</feature>
<accession>A0A1G1KR14</accession>
<dbReference type="NCBIfam" id="TIGR02532">
    <property type="entry name" value="IV_pilin_GFxxxE"/>
    <property type="match status" value="1"/>
</dbReference>
<keyword evidence="1" id="KW-0472">Membrane</keyword>
<evidence type="ECO:0000256" key="1">
    <source>
        <dbReference type="SAM" id="Phobius"/>
    </source>
</evidence>
<reference evidence="2 3" key="1">
    <citation type="journal article" date="2016" name="Nat. Commun.">
        <title>Thousands of microbial genomes shed light on interconnected biogeochemical processes in an aquifer system.</title>
        <authorList>
            <person name="Anantharaman K."/>
            <person name="Brown C.T."/>
            <person name="Hug L.A."/>
            <person name="Sharon I."/>
            <person name="Castelle C.J."/>
            <person name="Probst A.J."/>
            <person name="Thomas B.C."/>
            <person name="Singh A."/>
            <person name="Wilkins M.J."/>
            <person name="Karaoz U."/>
            <person name="Brodie E.L."/>
            <person name="Williams K.H."/>
            <person name="Hubbard S.S."/>
            <person name="Banfield J.F."/>
        </authorList>
    </citation>
    <scope>NUCLEOTIDE SEQUENCE [LARGE SCALE GENOMIC DNA]</scope>
</reference>
<sequence length="347" mass="38565">MNIKRGLKNNFGFTIAEMITTVAIVGIMTSIGIPSYLQARRNTNMEMVRQHMRQISEKMIEVLGKKGKFSCAANSSDPTCSDEAKWPLIGSFDPDEQAITASLSAIDNLCYTTNEYSTNDSRTSYVFCSSPKLDSCGANAGNKKFCVHYDPQVSALFAPGMVGEFNTWEALPNPPMSSAWMAFLYDPVNINSSINTSFKTLELLARSLEVISMYNLYGTTPNSTGPLNSFVQSGYAFSQYLRFSKQDEARVDGYLKQANEYFLSKGIQLIAREESLQVYNADVIKNLGADYAGGNSLLAYQGEVYTVSFKFERPTDVPPGGVNEWLNKTPWAQEALNCFSQNFLEYC</sequence>
<evidence type="ECO:0008006" key="4">
    <source>
        <dbReference type="Google" id="ProtNLM"/>
    </source>
</evidence>
<gene>
    <name evidence="2" type="ORF">A3G33_03070</name>
</gene>
<evidence type="ECO:0000313" key="2">
    <source>
        <dbReference type="EMBL" id="OGW95318.1"/>
    </source>
</evidence>
<dbReference type="EMBL" id="MHFR01000066">
    <property type="protein sequence ID" value="OGW95318.1"/>
    <property type="molecule type" value="Genomic_DNA"/>
</dbReference>
<dbReference type="SUPFAM" id="SSF54523">
    <property type="entry name" value="Pili subunits"/>
    <property type="match status" value="1"/>
</dbReference>
<dbReference type="Gene3D" id="3.30.700.10">
    <property type="entry name" value="Glycoprotein, Type 4 Pilin"/>
    <property type="match status" value="1"/>
</dbReference>
<comment type="caution">
    <text evidence="2">The sequence shown here is derived from an EMBL/GenBank/DDBJ whole genome shotgun (WGS) entry which is preliminary data.</text>
</comment>